<evidence type="ECO:0000256" key="9">
    <source>
        <dbReference type="ARBA" id="ARBA00023264"/>
    </source>
</evidence>
<sequence length="210" mass="21790">MSTSVWLVLLGYLAGSIPFGLLVARVTTGVDVRKTGSGNIGATNVLRVAGSRAGAVTLALDALKGWAPVALSQILGAPEIVIAAVGLAAFLGHVYPLFLGFHGGKGVATALGVLLALFAKIALLIVGVWLLVAAVFRYSSLAALVTAVTAPVLIWVLDGRPAYVGLAVIICGFILIRHRENIERLMAGHEGKIGKKLQGADLPQRDRLAL</sequence>
<keyword evidence="11" id="KW-0012">Acyltransferase</keyword>
<evidence type="ECO:0000256" key="10">
    <source>
        <dbReference type="HAMAP-Rule" id="MF_01043"/>
    </source>
</evidence>
<evidence type="ECO:0000256" key="7">
    <source>
        <dbReference type="ARBA" id="ARBA00023136"/>
    </source>
</evidence>
<comment type="subunit">
    <text evidence="10">Probably interacts with PlsX.</text>
</comment>
<name>A0A564ZGU0_9BACT</name>
<dbReference type="HAMAP" id="MF_01043">
    <property type="entry name" value="PlsY"/>
    <property type="match status" value="1"/>
</dbReference>
<comment type="catalytic activity">
    <reaction evidence="10">
        <text>an acyl phosphate + sn-glycerol 3-phosphate = a 1-acyl-sn-glycero-3-phosphate + phosphate</text>
        <dbReference type="Rhea" id="RHEA:34075"/>
        <dbReference type="ChEBI" id="CHEBI:43474"/>
        <dbReference type="ChEBI" id="CHEBI:57597"/>
        <dbReference type="ChEBI" id="CHEBI:57970"/>
        <dbReference type="ChEBI" id="CHEBI:59918"/>
        <dbReference type="EC" id="2.3.1.275"/>
    </reaction>
</comment>
<evidence type="ECO:0000256" key="6">
    <source>
        <dbReference type="ARBA" id="ARBA00023098"/>
    </source>
</evidence>
<dbReference type="NCBIfam" id="TIGR00023">
    <property type="entry name" value="glycerol-3-phosphate 1-O-acyltransferase PlsY"/>
    <property type="match status" value="1"/>
</dbReference>
<evidence type="ECO:0000256" key="1">
    <source>
        <dbReference type="ARBA" id="ARBA00022475"/>
    </source>
</evidence>
<accession>A0A564ZGU0</accession>
<organism evidence="11 12">
    <name type="scientific">Candidatus Methylomirabilis lanthanidiphila</name>
    <dbReference type="NCBI Taxonomy" id="2211376"/>
    <lineage>
        <taxon>Bacteria</taxon>
        <taxon>Candidatus Methylomirabilota</taxon>
        <taxon>Candidatus Methylomirabilia</taxon>
        <taxon>Candidatus Methylomirabilales</taxon>
        <taxon>Candidatus Methylomirabilaceae</taxon>
        <taxon>Candidatus Methylomirabilis</taxon>
    </lineage>
</organism>
<proteinExistence type="inferred from homology"/>
<dbReference type="UniPathway" id="UPA00085"/>
<keyword evidence="3 10" id="KW-0808">Transferase</keyword>
<dbReference type="Proteomes" id="UP000334340">
    <property type="component" value="Unassembled WGS sequence"/>
</dbReference>
<keyword evidence="9 10" id="KW-1208">Phospholipid metabolism</keyword>
<dbReference type="EMBL" id="CABIKM010000003">
    <property type="protein sequence ID" value="VUZ83862.1"/>
    <property type="molecule type" value="Genomic_DNA"/>
</dbReference>
<feature type="transmembrane region" description="Helical" evidence="10">
    <location>
        <begin position="80"/>
        <end position="101"/>
    </location>
</feature>
<feature type="transmembrane region" description="Helical" evidence="10">
    <location>
        <begin position="138"/>
        <end position="156"/>
    </location>
</feature>
<keyword evidence="4 10" id="KW-0812">Transmembrane</keyword>
<comment type="function">
    <text evidence="10">Catalyzes the transfer of an acyl group from acyl-phosphate (acyl-PO(4)) to glycerol-3-phosphate (G3P) to form lysophosphatidic acid (LPA). This enzyme utilizes acyl-phosphate as fatty acyl donor, but not acyl-CoA or acyl-ACP.</text>
</comment>
<dbReference type="Pfam" id="PF02660">
    <property type="entry name" value="G3P_acyltransf"/>
    <property type="match status" value="1"/>
</dbReference>
<evidence type="ECO:0000256" key="3">
    <source>
        <dbReference type="ARBA" id="ARBA00022679"/>
    </source>
</evidence>
<dbReference type="SMART" id="SM01207">
    <property type="entry name" value="G3P_acyltransf"/>
    <property type="match status" value="1"/>
</dbReference>
<dbReference type="GO" id="GO:0043772">
    <property type="term" value="F:acyl-phosphate glycerol-3-phosphate acyltransferase activity"/>
    <property type="evidence" value="ECO:0007669"/>
    <property type="project" value="UniProtKB-UniRule"/>
</dbReference>
<keyword evidence="5 10" id="KW-1133">Transmembrane helix</keyword>
<keyword evidence="2 10" id="KW-0444">Lipid biosynthesis</keyword>
<dbReference type="GO" id="GO:0005886">
    <property type="term" value="C:plasma membrane"/>
    <property type="evidence" value="ECO:0007669"/>
    <property type="project" value="UniProtKB-SubCell"/>
</dbReference>
<evidence type="ECO:0000256" key="8">
    <source>
        <dbReference type="ARBA" id="ARBA00023209"/>
    </source>
</evidence>
<keyword evidence="8 10" id="KW-0594">Phospholipid biosynthesis</keyword>
<reference evidence="11 12" key="1">
    <citation type="submission" date="2019-07" db="EMBL/GenBank/DDBJ databases">
        <authorList>
            <person name="Cremers G."/>
        </authorList>
    </citation>
    <scope>NUCLEOTIDE SEQUENCE [LARGE SCALE GENOMIC DNA]</scope>
</reference>
<feature type="transmembrane region" description="Helical" evidence="10">
    <location>
        <begin position="162"/>
        <end position="178"/>
    </location>
</feature>
<evidence type="ECO:0000256" key="5">
    <source>
        <dbReference type="ARBA" id="ARBA00022989"/>
    </source>
</evidence>
<comment type="subcellular location">
    <subcellularLocation>
        <location evidence="10">Cell membrane</location>
        <topology evidence="10">Multi-pass membrane protein</topology>
    </subcellularLocation>
</comment>
<evidence type="ECO:0000256" key="4">
    <source>
        <dbReference type="ARBA" id="ARBA00022692"/>
    </source>
</evidence>
<keyword evidence="12" id="KW-1185">Reference proteome</keyword>
<evidence type="ECO:0000313" key="12">
    <source>
        <dbReference type="Proteomes" id="UP000334340"/>
    </source>
</evidence>
<comment type="similarity">
    <text evidence="10">Belongs to the PlsY family.</text>
</comment>
<dbReference type="EC" id="2.3.1.275" evidence="10"/>
<comment type="pathway">
    <text evidence="10">Lipid metabolism; phospholipid metabolism.</text>
</comment>
<feature type="transmembrane region" description="Helical" evidence="10">
    <location>
        <begin position="107"/>
        <end position="131"/>
    </location>
</feature>
<dbReference type="PANTHER" id="PTHR30309">
    <property type="entry name" value="INNER MEMBRANE PROTEIN YGIH"/>
    <property type="match status" value="1"/>
</dbReference>
<dbReference type="AlphaFoldDB" id="A0A564ZGU0"/>
<protein>
    <recommendedName>
        <fullName evidence="10">Glycerol-3-phosphate acyltransferase</fullName>
    </recommendedName>
    <alternativeName>
        <fullName evidence="10">Acyl-PO4 G3P acyltransferase</fullName>
    </alternativeName>
    <alternativeName>
        <fullName evidence="10">Acyl-phosphate--glycerol-3-phosphate acyltransferase</fullName>
    </alternativeName>
    <alternativeName>
        <fullName evidence="10">G3P acyltransferase</fullName>
        <shortName evidence="10">GPAT</shortName>
        <ecNumber evidence="10">2.3.1.275</ecNumber>
    </alternativeName>
    <alternativeName>
        <fullName evidence="10">Lysophosphatidic acid synthase</fullName>
        <shortName evidence="10">LPA synthase</shortName>
    </alternativeName>
</protein>
<dbReference type="GO" id="GO:0008654">
    <property type="term" value="P:phospholipid biosynthetic process"/>
    <property type="evidence" value="ECO:0007669"/>
    <property type="project" value="UniProtKB-UniRule"/>
</dbReference>
<keyword evidence="6 10" id="KW-0443">Lipid metabolism</keyword>
<gene>
    <name evidence="10" type="primary">plsY</name>
    <name evidence="11" type="ORF">MELA_00220</name>
</gene>
<dbReference type="PANTHER" id="PTHR30309:SF0">
    <property type="entry name" value="GLYCEROL-3-PHOSPHATE ACYLTRANSFERASE-RELATED"/>
    <property type="match status" value="1"/>
</dbReference>
<dbReference type="InterPro" id="IPR003811">
    <property type="entry name" value="G3P_acylTferase_PlsY"/>
</dbReference>
<feature type="transmembrane region" description="Helical" evidence="10">
    <location>
        <begin position="6"/>
        <end position="24"/>
    </location>
</feature>
<keyword evidence="1 10" id="KW-1003">Cell membrane</keyword>
<keyword evidence="7 10" id="KW-0472">Membrane</keyword>
<evidence type="ECO:0000256" key="2">
    <source>
        <dbReference type="ARBA" id="ARBA00022516"/>
    </source>
</evidence>
<evidence type="ECO:0000313" key="11">
    <source>
        <dbReference type="EMBL" id="VUZ83862.1"/>
    </source>
</evidence>